<accession>A0ABX3A6Z2</accession>
<sequence>MNILIVDDEKNALLSLARLIPLKHKDVVITEASSGQEAIDYLNKQSFDAVISDQRMGDISGIDVLKHAYEKQPDARRVLLTGYTGEPGIRNAIESDIIEYLLEKGCSKETILHALDDLWVRWS</sequence>
<dbReference type="PANTHER" id="PTHR44591:SF3">
    <property type="entry name" value="RESPONSE REGULATORY DOMAIN-CONTAINING PROTEIN"/>
    <property type="match status" value="1"/>
</dbReference>
<dbReference type="PROSITE" id="PS50110">
    <property type="entry name" value="RESPONSE_REGULATORY"/>
    <property type="match status" value="1"/>
</dbReference>
<dbReference type="RefSeq" id="WP_069311681.1">
    <property type="nucleotide sequence ID" value="NZ_MDTU01000001.1"/>
</dbReference>
<evidence type="ECO:0000259" key="3">
    <source>
        <dbReference type="PROSITE" id="PS50110"/>
    </source>
</evidence>
<evidence type="ECO:0000256" key="2">
    <source>
        <dbReference type="PROSITE-ProRule" id="PRU00169"/>
    </source>
</evidence>
<dbReference type="SUPFAM" id="SSF52172">
    <property type="entry name" value="CheY-like"/>
    <property type="match status" value="1"/>
</dbReference>
<dbReference type="InterPro" id="IPR050595">
    <property type="entry name" value="Bact_response_regulator"/>
</dbReference>
<evidence type="ECO:0000313" key="5">
    <source>
        <dbReference type="Proteomes" id="UP000094329"/>
    </source>
</evidence>
<feature type="domain" description="Response regulatory" evidence="3">
    <location>
        <begin position="2"/>
        <end position="119"/>
    </location>
</feature>
<dbReference type="SMART" id="SM00448">
    <property type="entry name" value="REC"/>
    <property type="match status" value="1"/>
</dbReference>
<dbReference type="PANTHER" id="PTHR44591">
    <property type="entry name" value="STRESS RESPONSE REGULATOR PROTEIN 1"/>
    <property type="match status" value="1"/>
</dbReference>
<dbReference type="EMBL" id="MDTU01000001">
    <property type="protein sequence ID" value="ODN41879.1"/>
    <property type="molecule type" value="Genomic_DNA"/>
</dbReference>
<dbReference type="Proteomes" id="UP000094329">
    <property type="component" value="Unassembled WGS sequence"/>
</dbReference>
<evidence type="ECO:0000313" key="4">
    <source>
        <dbReference type="EMBL" id="ODN41879.1"/>
    </source>
</evidence>
<dbReference type="Gene3D" id="3.40.50.2300">
    <property type="match status" value="1"/>
</dbReference>
<keyword evidence="1 2" id="KW-0597">Phosphoprotein</keyword>
<proteinExistence type="predicted"/>
<dbReference type="InterPro" id="IPR011006">
    <property type="entry name" value="CheY-like_superfamily"/>
</dbReference>
<evidence type="ECO:0000256" key="1">
    <source>
        <dbReference type="ARBA" id="ARBA00022553"/>
    </source>
</evidence>
<feature type="modified residue" description="4-aspartylphosphate" evidence="2">
    <location>
        <position position="53"/>
    </location>
</feature>
<reference evidence="4 5" key="1">
    <citation type="submission" date="2016-08" db="EMBL/GenBank/DDBJ databases">
        <title>Draft genome sequence of Candidatus Piscirickettsia litoralis, from seawater.</title>
        <authorList>
            <person name="Wan X."/>
            <person name="Lee A.J."/>
            <person name="Hou S."/>
            <person name="Donachie S.P."/>
        </authorList>
    </citation>
    <scope>NUCLEOTIDE SEQUENCE [LARGE SCALE GENOMIC DNA]</scope>
    <source>
        <strain evidence="4 5">Y2</strain>
    </source>
</reference>
<name>A0ABX3A6Z2_9GAMM</name>
<comment type="caution">
    <text evidence="4">The sequence shown here is derived from an EMBL/GenBank/DDBJ whole genome shotgun (WGS) entry which is preliminary data.</text>
</comment>
<protein>
    <recommendedName>
        <fullName evidence="3">Response regulatory domain-containing protein</fullName>
    </recommendedName>
</protein>
<gene>
    <name evidence="4" type="ORF">BGC07_01485</name>
</gene>
<organism evidence="4 5">
    <name type="scientific">Piscirickettsia litoralis</name>
    <dbReference type="NCBI Taxonomy" id="1891921"/>
    <lineage>
        <taxon>Bacteria</taxon>
        <taxon>Pseudomonadati</taxon>
        <taxon>Pseudomonadota</taxon>
        <taxon>Gammaproteobacteria</taxon>
        <taxon>Thiotrichales</taxon>
        <taxon>Piscirickettsiaceae</taxon>
        <taxon>Piscirickettsia</taxon>
    </lineage>
</organism>
<dbReference type="InterPro" id="IPR001789">
    <property type="entry name" value="Sig_transdc_resp-reg_receiver"/>
</dbReference>
<keyword evidence="5" id="KW-1185">Reference proteome</keyword>
<dbReference type="Pfam" id="PF00072">
    <property type="entry name" value="Response_reg"/>
    <property type="match status" value="1"/>
</dbReference>